<dbReference type="Pfam" id="PF15328">
    <property type="entry name" value="GCOM2"/>
    <property type="match status" value="1"/>
</dbReference>
<feature type="compositionally biased region" description="Basic residues" evidence="1">
    <location>
        <begin position="186"/>
        <end position="196"/>
    </location>
</feature>
<gene>
    <name evidence="2" type="ORF">g.16450</name>
</gene>
<organism evidence="2">
    <name type="scientific">Cuerna arida</name>
    <dbReference type="NCBI Taxonomy" id="1464854"/>
    <lineage>
        <taxon>Eukaryota</taxon>
        <taxon>Metazoa</taxon>
        <taxon>Ecdysozoa</taxon>
        <taxon>Arthropoda</taxon>
        <taxon>Hexapoda</taxon>
        <taxon>Insecta</taxon>
        <taxon>Pterygota</taxon>
        <taxon>Neoptera</taxon>
        <taxon>Paraneoptera</taxon>
        <taxon>Hemiptera</taxon>
        <taxon>Auchenorrhyncha</taxon>
        <taxon>Membracoidea</taxon>
        <taxon>Cicadellidae</taxon>
        <taxon>Cicadellinae</taxon>
        <taxon>Proconiini</taxon>
        <taxon>Cuerna</taxon>
    </lineage>
</organism>
<feature type="compositionally biased region" description="Acidic residues" evidence="1">
    <location>
        <begin position="291"/>
        <end position="303"/>
    </location>
</feature>
<protein>
    <submittedName>
        <fullName evidence="2">Uncharacterized protein</fullName>
    </submittedName>
</protein>
<dbReference type="PRINTS" id="PR02085">
    <property type="entry name" value="POLR2GRINL1"/>
</dbReference>
<dbReference type="InterPro" id="IPR026213">
    <property type="entry name" value="GRINL1"/>
</dbReference>
<dbReference type="GO" id="GO:0035556">
    <property type="term" value="P:intracellular signal transduction"/>
    <property type="evidence" value="ECO:0007669"/>
    <property type="project" value="TreeGrafter"/>
</dbReference>
<sequence length="319" mass="35570">MYTKRIINKVPGDLPAESKKEKQGYIGDLSQKTVPQLKELLERQVKLLSNKAFINKLADKGDKITRLKEAIDKELQRRDESEKLSGMLATLSVTGKEDLDALEWTGNCAPGYVSRVEDIDSDDDDDDVNPFKILATHSGAGFHKKKLKVIKPEEPLIKASDLEVEEYARHLCEKMDSVKPDESKTKAKFLPHKTLNHSRPESKGKSDGGRKWEVTAATPPPPIHGDTKLVSLQDSLRLQCEQQQKLKEVQMRHAAERLAATQEYSVGRVPLSVGQYRDPLPPPSPPSSGDDLSDQEVHDEEYPDGGGVVVYNLVDDVTQ</sequence>
<feature type="region of interest" description="Disordered" evidence="1">
    <location>
        <begin position="177"/>
        <end position="229"/>
    </location>
</feature>
<dbReference type="AlphaFoldDB" id="A0A1B6FK00"/>
<dbReference type="PANTHER" id="PTHR23171:SF13">
    <property type="entry name" value="DNA-DIRECTED RNA POLYMERASE II SUBUNIT GRINL1A"/>
    <property type="match status" value="1"/>
</dbReference>
<proteinExistence type="predicted"/>
<evidence type="ECO:0000313" key="2">
    <source>
        <dbReference type="EMBL" id="JAS50510.1"/>
    </source>
</evidence>
<dbReference type="GO" id="GO:0005634">
    <property type="term" value="C:nucleus"/>
    <property type="evidence" value="ECO:0007669"/>
    <property type="project" value="InterPro"/>
</dbReference>
<dbReference type="GO" id="GO:0003711">
    <property type="term" value="F:transcription elongation factor activity"/>
    <property type="evidence" value="ECO:0007669"/>
    <property type="project" value="InterPro"/>
</dbReference>
<accession>A0A1B6FK00</accession>
<reference evidence="2" key="1">
    <citation type="submission" date="2015-11" db="EMBL/GenBank/DDBJ databases">
        <title>De novo transcriptome assembly of four potential Pierce s Disease insect vectors from Arizona vineyards.</title>
        <authorList>
            <person name="Tassone E.E."/>
        </authorList>
    </citation>
    <scope>NUCLEOTIDE SEQUENCE</scope>
</reference>
<feature type="compositionally biased region" description="Basic and acidic residues" evidence="1">
    <location>
        <begin position="198"/>
        <end position="213"/>
    </location>
</feature>
<dbReference type="EMBL" id="GECZ01019259">
    <property type="protein sequence ID" value="JAS50510.1"/>
    <property type="molecule type" value="Transcribed_RNA"/>
</dbReference>
<dbReference type="GO" id="GO:0006368">
    <property type="term" value="P:transcription elongation by RNA polymerase II"/>
    <property type="evidence" value="ECO:0007669"/>
    <property type="project" value="InterPro"/>
</dbReference>
<name>A0A1B6FK00_9HEMI</name>
<feature type="region of interest" description="Disordered" evidence="1">
    <location>
        <begin position="262"/>
        <end position="319"/>
    </location>
</feature>
<evidence type="ECO:0000256" key="1">
    <source>
        <dbReference type="SAM" id="MobiDB-lite"/>
    </source>
</evidence>
<dbReference type="InterPro" id="IPR051375">
    <property type="entry name" value="Tuftelin_GRINL1A/MYZAP/CCD68"/>
</dbReference>
<dbReference type="PANTHER" id="PTHR23171">
    <property type="entry name" value="GDOWN1"/>
    <property type="match status" value="1"/>
</dbReference>